<name>A0A0H1RDY1_9HYPH</name>
<gene>
    <name evidence="1" type="ORF">AA309_11110</name>
</gene>
<dbReference type="EMBL" id="LCYG01000023">
    <property type="protein sequence ID" value="KLK93101.1"/>
    <property type="molecule type" value="Genomic_DNA"/>
</dbReference>
<evidence type="ECO:0000313" key="2">
    <source>
        <dbReference type="Proteomes" id="UP000035489"/>
    </source>
</evidence>
<sequence>MSGSTLAENRPGFSSFKTGSDPIHYQHRWHRDALIQLTLDPTITALRRISDPVSGLPSEISGALIAFHGSAPVLVGLADQAIEVKPSVVSGLPFVALTRQEIRTDPRVTTARTIWSTRAIQVAPGDRIRILQRLTNQPAGLPILTLQEEVRSSAEDPINCILALVCDGLLSIDASRHLTPETIVSRCEMPSRDHTGAGP</sequence>
<dbReference type="Proteomes" id="UP000035489">
    <property type="component" value="Unassembled WGS sequence"/>
</dbReference>
<protein>
    <submittedName>
        <fullName evidence="1">Uncharacterized protein</fullName>
    </submittedName>
</protein>
<accession>A0A0H1RDY1</accession>
<comment type="caution">
    <text evidence="1">The sequence shown here is derived from an EMBL/GenBank/DDBJ whole genome shotgun (WGS) entry which is preliminary data.</text>
</comment>
<organism evidence="1 2">
    <name type="scientific">Microvirga vignae</name>
    <dbReference type="NCBI Taxonomy" id="1225564"/>
    <lineage>
        <taxon>Bacteria</taxon>
        <taxon>Pseudomonadati</taxon>
        <taxon>Pseudomonadota</taxon>
        <taxon>Alphaproteobacteria</taxon>
        <taxon>Hyphomicrobiales</taxon>
        <taxon>Methylobacteriaceae</taxon>
        <taxon>Microvirga</taxon>
    </lineage>
</organism>
<reference evidence="1 2" key="1">
    <citation type="submission" date="2015-05" db="EMBL/GenBank/DDBJ databases">
        <title>Draft genome sequence of Microvirga vignae strain BR3299, a novel nitrogen fixing bacteria isolated from Brazil semi-aired region.</title>
        <authorList>
            <person name="Zilli J.E."/>
            <person name="Passos S.R."/>
            <person name="Leite J."/>
            <person name="Baldani J.I."/>
            <person name="Xavier G.R."/>
            <person name="Rumjaneck N.G."/>
            <person name="Simoes-Araujo J.L."/>
        </authorList>
    </citation>
    <scope>NUCLEOTIDE SEQUENCE [LARGE SCALE GENOMIC DNA]</scope>
    <source>
        <strain evidence="1 2">BR3299</strain>
    </source>
</reference>
<dbReference type="PATRIC" id="fig|1225564.3.peg.2892"/>
<proteinExistence type="predicted"/>
<dbReference type="STRING" id="1225564.AA309_11110"/>
<evidence type="ECO:0000313" key="1">
    <source>
        <dbReference type="EMBL" id="KLK93101.1"/>
    </source>
</evidence>
<keyword evidence="2" id="KW-1185">Reference proteome</keyword>
<dbReference type="AlphaFoldDB" id="A0A0H1RDY1"/>